<dbReference type="WBParaSite" id="HPLM_0001271301-mRNA-1">
    <property type="protein sequence ID" value="HPLM_0001271301-mRNA-1"/>
    <property type="gene ID" value="HPLM_0001271301"/>
</dbReference>
<proteinExistence type="predicted"/>
<reference evidence="1" key="1">
    <citation type="submission" date="2016-04" db="UniProtKB">
        <authorList>
            <consortium name="WormBaseParasite"/>
        </authorList>
    </citation>
    <scope>IDENTIFICATION</scope>
</reference>
<name>A0A158QPI4_HAEPC</name>
<dbReference type="AlphaFoldDB" id="A0A158QPI4"/>
<protein>
    <submittedName>
        <fullName evidence="1">Uncharacterized protein</fullName>
    </submittedName>
</protein>
<organism evidence="1">
    <name type="scientific">Haemonchus placei</name>
    <name type="common">Barber's pole worm</name>
    <dbReference type="NCBI Taxonomy" id="6290"/>
    <lineage>
        <taxon>Eukaryota</taxon>
        <taxon>Metazoa</taxon>
        <taxon>Ecdysozoa</taxon>
        <taxon>Nematoda</taxon>
        <taxon>Chromadorea</taxon>
        <taxon>Rhabditida</taxon>
        <taxon>Rhabditina</taxon>
        <taxon>Rhabditomorpha</taxon>
        <taxon>Strongyloidea</taxon>
        <taxon>Trichostrongylidae</taxon>
        <taxon>Haemonchus</taxon>
    </lineage>
</organism>
<accession>A0A158QPI4</accession>
<evidence type="ECO:0000313" key="1">
    <source>
        <dbReference type="WBParaSite" id="HPLM_0001271301-mRNA-1"/>
    </source>
</evidence>
<sequence>MELVQSLACGRMKAEPVIGKRSWSSCEAAERSNSNSSFSVGVSTRREVSVEIVFLMGSVDRKDNRTGFCFTEISTRDKLEAIITALQQVPCAHNQLTHFLTNGNHFFFQKRMAIC</sequence>